<evidence type="ECO:0000256" key="14">
    <source>
        <dbReference type="PIRSR" id="PIRSR605478-1"/>
    </source>
</evidence>
<evidence type="ECO:0000256" key="11">
    <source>
        <dbReference type="ARBA" id="ARBA00023052"/>
    </source>
</evidence>
<comment type="cofactor">
    <cofactor evidence="19">
        <name>Mg(2+)</name>
        <dbReference type="ChEBI" id="CHEBI:18420"/>
    </cofactor>
    <cofactor evidence="19">
        <name>Ca(2+)</name>
        <dbReference type="ChEBI" id="CHEBI:29108"/>
    </cofactor>
    <cofactor evidence="19">
        <name>Mn(2+)</name>
        <dbReference type="ChEBI" id="CHEBI:29035"/>
    </cofactor>
    <cofactor evidence="19">
        <name>Co(2+)</name>
        <dbReference type="ChEBI" id="CHEBI:48828"/>
    </cofactor>
    <text evidence="19">Binds 1 Mg(2+) ion per subunit. Can also utilize other divalent metal cations, such as Ca(2+), Mn(2+) and Co(2+).</text>
</comment>
<dbReference type="PROSITE" id="PS00802">
    <property type="entry name" value="TRANSKETOLASE_2"/>
    <property type="match status" value="1"/>
</dbReference>
<keyword evidence="8 17" id="KW-0479">Metal-binding</keyword>
<feature type="domain" description="Transketolase-like pyrimidine-binding" evidence="20">
    <location>
        <begin position="359"/>
        <end position="530"/>
    </location>
</feature>
<dbReference type="SMART" id="SM00861">
    <property type="entry name" value="Transket_pyr"/>
    <property type="match status" value="1"/>
</dbReference>
<evidence type="ECO:0000256" key="7">
    <source>
        <dbReference type="ARBA" id="ARBA00022679"/>
    </source>
</evidence>
<dbReference type="CDD" id="cd02012">
    <property type="entry name" value="TPP_TK"/>
    <property type="match status" value="1"/>
</dbReference>
<dbReference type="AlphaFoldDB" id="A0A1I4ZBY5"/>
<dbReference type="FunFam" id="3.40.50.970:FF:000003">
    <property type="entry name" value="Transketolase"/>
    <property type="match status" value="1"/>
</dbReference>
<evidence type="ECO:0000256" key="9">
    <source>
        <dbReference type="ARBA" id="ARBA00022837"/>
    </source>
</evidence>
<dbReference type="NCBIfam" id="TIGR00232">
    <property type="entry name" value="tktlase_bact"/>
    <property type="match status" value="1"/>
</dbReference>
<comment type="cofactor">
    <cofactor evidence="16">
        <name>thiamine diphosphate</name>
        <dbReference type="ChEBI" id="CHEBI:58937"/>
    </cofactor>
    <text evidence="16">Binds 1 thiamine pyrophosphate per subunit. During the reaction, the substrate forms a covalent intermediate with the cofactor.</text>
</comment>
<evidence type="ECO:0000256" key="15">
    <source>
        <dbReference type="PIRSR" id="PIRSR605478-2"/>
    </source>
</evidence>
<feature type="binding site" evidence="16">
    <location>
        <position position="77"/>
    </location>
    <ligand>
        <name>thiamine diphosphate</name>
        <dbReference type="ChEBI" id="CHEBI:58937"/>
    </ligand>
</feature>
<keyword evidence="6" id="KW-0113">Calvin cycle</keyword>
<dbReference type="InterPro" id="IPR009014">
    <property type="entry name" value="Transketo_C/PFOR_II"/>
</dbReference>
<dbReference type="Gene3D" id="3.40.50.920">
    <property type="match status" value="1"/>
</dbReference>
<dbReference type="PROSITE" id="PS00801">
    <property type="entry name" value="TRANSKETOLASE_1"/>
    <property type="match status" value="1"/>
</dbReference>
<evidence type="ECO:0000256" key="1">
    <source>
        <dbReference type="ARBA" id="ARBA00001913"/>
    </source>
</evidence>
<dbReference type="InterPro" id="IPR029061">
    <property type="entry name" value="THDP-binding"/>
</dbReference>
<evidence type="ECO:0000256" key="18">
    <source>
        <dbReference type="PIRSR" id="PIRSR605478-5"/>
    </source>
</evidence>
<feature type="binding site" evidence="17">
    <location>
        <position position="196"/>
    </location>
    <ligand>
        <name>Mg(2+)</name>
        <dbReference type="ChEBI" id="CHEBI:18420"/>
    </ligand>
</feature>
<dbReference type="PANTHER" id="PTHR43522">
    <property type="entry name" value="TRANSKETOLASE"/>
    <property type="match status" value="1"/>
</dbReference>
<dbReference type="InterPro" id="IPR020826">
    <property type="entry name" value="Transketolase_BS"/>
</dbReference>
<evidence type="ECO:0000256" key="6">
    <source>
        <dbReference type="ARBA" id="ARBA00022567"/>
    </source>
</evidence>
<evidence type="ECO:0000313" key="22">
    <source>
        <dbReference type="Proteomes" id="UP000199236"/>
    </source>
</evidence>
<feature type="binding site" evidence="17">
    <location>
        <position position="194"/>
    </location>
    <ligand>
        <name>Mg(2+)</name>
        <dbReference type="ChEBI" id="CHEBI:18420"/>
    </ligand>
</feature>
<dbReference type="Pfam" id="PF22613">
    <property type="entry name" value="Transketolase_C_1"/>
    <property type="match status" value="1"/>
</dbReference>
<dbReference type="SUPFAM" id="SSF52922">
    <property type="entry name" value="TK C-terminal domain-like"/>
    <property type="match status" value="1"/>
</dbReference>
<evidence type="ECO:0000256" key="2">
    <source>
        <dbReference type="ARBA" id="ARBA00001941"/>
    </source>
</evidence>
<feature type="binding site" evidence="15">
    <location>
        <position position="474"/>
    </location>
    <ligand>
        <name>substrate</name>
    </ligand>
</feature>
<feature type="binding site" evidence="16">
    <location>
        <begin position="126"/>
        <end position="128"/>
    </location>
    <ligand>
        <name>thiamine diphosphate</name>
        <dbReference type="ChEBI" id="CHEBI:58937"/>
    </ligand>
</feature>
<sequence length="667" mass="71902">MTTLITPIEPTDKRLHDMASALRFLTVDAVEVAQSGHPGMPMGMADVAAVLFDRILKYDAADPEWPDRDRFVLSAGHGSMLMYALLWLTGSPDITLDDIKDFRKLGAKTAGHPEYEQLRGIEVTTGPLGQGVANAAGLALAERTLNADYGDTLVDHYTYVMAGDGCLMEGIAQEAITFAAHMGLGKLVMLFDDNKVTIDGRTTHATSEDQIARFTAAGWHVQSIDGHDTDAIEQAILDAKSDPRPSMIACRTVIGRGSIAKQGKPAAHFGAIGAEDRKAMQNLLTWPYAAFEIPQTVLDDWRTAGARGKQDHQSWQGRLDAAPESARSEFERRMSGDLPAEALATLADLRKNALEEKPIATRMASGKVLNALFDMMPELVGGSADLAGSTLTWAEKARPIAAGDWGGRYVPFGIREHAMAAMMNGMAVHGGLIPFGGTFLCFIDYARPAVRLSAMMEQRVIYVMTHDCITVGEDGPTHQPVEHLPGLRAMPNLNVFRPGDMVEAMECWELALKAQHTPSVMCLSRNPLPVVRTSADENLSARGGYVLKEASAERKATLYATGSELHIAVDAQKQLEAKGIPTAVVSLPNWAQFEKQDKAYKQSVLGSEESVQLAIEAASTIGWERFVGRNGIIMGMTSFGASGPADDVIAHFGFTADAVVKAVEGAL</sequence>
<dbReference type="EMBL" id="FOVR01000001">
    <property type="protein sequence ID" value="SFN47410.1"/>
    <property type="molecule type" value="Genomic_DNA"/>
</dbReference>
<evidence type="ECO:0000313" key="21">
    <source>
        <dbReference type="EMBL" id="SFN47410.1"/>
    </source>
</evidence>
<evidence type="ECO:0000256" key="16">
    <source>
        <dbReference type="PIRSR" id="PIRSR605478-3"/>
    </source>
</evidence>
<feature type="binding site" evidence="16">
    <location>
        <position position="194"/>
    </location>
    <ligand>
        <name>thiamine diphosphate</name>
        <dbReference type="ChEBI" id="CHEBI:58937"/>
    </ligand>
</feature>
<comment type="cofactor">
    <cofactor evidence="2">
        <name>Co(2+)</name>
        <dbReference type="ChEBI" id="CHEBI:48828"/>
    </cofactor>
</comment>
<dbReference type="GO" id="GO:0005829">
    <property type="term" value="C:cytosol"/>
    <property type="evidence" value="ECO:0007669"/>
    <property type="project" value="TreeGrafter"/>
</dbReference>
<comment type="similarity">
    <text evidence="3 19">Belongs to the transketolase family.</text>
</comment>
<dbReference type="SUPFAM" id="SSF52518">
    <property type="entry name" value="Thiamin diphosphate-binding fold (THDP-binding)"/>
    <property type="match status" value="2"/>
</dbReference>
<protein>
    <recommendedName>
        <fullName evidence="5 13">Transketolase</fullName>
        <ecNumber evidence="5 13">2.2.1.1</ecNumber>
    </recommendedName>
</protein>
<dbReference type="GO" id="GO:0019253">
    <property type="term" value="P:reductive pentose-phosphate cycle"/>
    <property type="evidence" value="ECO:0007669"/>
    <property type="project" value="UniProtKB-KW"/>
</dbReference>
<feature type="active site" description="Proton donor" evidence="14">
    <location>
        <position position="416"/>
    </location>
</feature>
<dbReference type="PANTHER" id="PTHR43522:SF2">
    <property type="entry name" value="TRANSKETOLASE 1-RELATED"/>
    <property type="match status" value="1"/>
</dbReference>
<feature type="binding site" evidence="16">
    <location>
        <position position="165"/>
    </location>
    <ligand>
        <name>thiamine diphosphate</name>
        <dbReference type="ChEBI" id="CHEBI:58937"/>
    </ligand>
</feature>
<evidence type="ECO:0000256" key="13">
    <source>
        <dbReference type="NCBIfam" id="TIGR00232"/>
    </source>
</evidence>
<feature type="site" description="Important for catalytic activity" evidence="18">
    <location>
        <position position="37"/>
    </location>
</feature>
<dbReference type="GO" id="GO:0009052">
    <property type="term" value="P:pentose-phosphate shunt, non-oxidative branch"/>
    <property type="evidence" value="ECO:0007669"/>
    <property type="project" value="UniProtKB-ARBA"/>
</dbReference>
<evidence type="ECO:0000256" key="17">
    <source>
        <dbReference type="PIRSR" id="PIRSR605478-4"/>
    </source>
</evidence>
<dbReference type="InterPro" id="IPR005478">
    <property type="entry name" value="Transketolase_bac-like"/>
</dbReference>
<dbReference type="EC" id="2.2.1.1" evidence="5 13"/>
<organism evidence="21 22">
    <name type="scientific">Cohaesibacter marisflavi</name>
    <dbReference type="NCBI Taxonomy" id="655353"/>
    <lineage>
        <taxon>Bacteria</taxon>
        <taxon>Pseudomonadati</taxon>
        <taxon>Pseudomonadota</taxon>
        <taxon>Alphaproteobacteria</taxon>
        <taxon>Hyphomicrobiales</taxon>
        <taxon>Cohaesibacteraceae</taxon>
    </lineage>
</organism>
<gene>
    <name evidence="21" type="ORF">SAMN04488056_10121</name>
</gene>
<dbReference type="GO" id="GO:0046872">
    <property type="term" value="F:metal ion binding"/>
    <property type="evidence" value="ECO:0007669"/>
    <property type="project" value="UniProtKB-KW"/>
</dbReference>
<dbReference type="CDD" id="cd07033">
    <property type="entry name" value="TPP_PYR_DXS_TK_like"/>
    <property type="match status" value="1"/>
</dbReference>
<feature type="binding site" evidence="15">
    <location>
        <position position="525"/>
    </location>
    <ligand>
        <name>substrate</name>
    </ligand>
</feature>
<dbReference type="STRING" id="655353.SAMN04488056_10121"/>
<comment type="subunit">
    <text evidence="4 19">Homodimer.</text>
</comment>
<feature type="binding site" evidence="16">
    <location>
        <position position="442"/>
    </location>
    <ligand>
        <name>thiamine diphosphate</name>
        <dbReference type="ChEBI" id="CHEBI:58937"/>
    </ligand>
</feature>
<feature type="binding site" evidence="15">
    <location>
        <position position="478"/>
    </location>
    <ligand>
        <name>substrate</name>
    </ligand>
</feature>
<keyword evidence="7 19" id="KW-0808">Transferase</keyword>
<dbReference type="GO" id="GO:0004802">
    <property type="term" value="F:transketolase activity"/>
    <property type="evidence" value="ECO:0007669"/>
    <property type="project" value="UniProtKB-UniRule"/>
</dbReference>
<dbReference type="Pfam" id="PF02779">
    <property type="entry name" value="Transket_pyr"/>
    <property type="match status" value="1"/>
</dbReference>
<feature type="binding site" evidence="15">
    <location>
        <position position="466"/>
    </location>
    <ligand>
        <name>substrate</name>
    </ligand>
</feature>
<evidence type="ECO:0000256" key="4">
    <source>
        <dbReference type="ARBA" id="ARBA00011738"/>
    </source>
</evidence>
<feature type="binding site" evidence="15">
    <location>
        <position position="362"/>
    </location>
    <ligand>
        <name>substrate</name>
    </ligand>
</feature>
<keyword evidence="22" id="KW-1185">Reference proteome</keyword>
<dbReference type="InterPro" id="IPR033247">
    <property type="entry name" value="Transketolase_fam"/>
</dbReference>
<dbReference type="FunFam" id="3.40.50.920:FF:000003">
    <property type="entry name" value="Transketolase"/>
    <property type="match status" value="1"/>
</dbReference>
<dbReference type="Gene3D" id="3.40.50.970">
    <property type="match status" value="2"/>
</dbReference>
<dbReference type="FunFam" id="3.40.50.970:FF:000004">
    <property type="entry name" value="Transketolase"/>
    <property type="match status" value="1"/>
</dbReference>
<proteinExistence type="inferred from homology"/>
<feature type="binding site" evidence="15">
    <location>
        <position position="389"/>
    </location>
    <ligand>
        <name>substrate</name>
    </ligand>
</feature>
<reference evidence="21 22" key="1">
    <citation type="submission" date="2016-10" db="EMBL/GenBank/DDBJ databases">
        <authorList>
            <person name="de Groot N.N."/>
        </authorList>
    </citation>
    <scope>NUCLEOTIDE SEQUENCE [LARGE SCALE GENOMIC DNA]</scope>
    <source>
        <strain evidence="21 22">CGMCC 1.9157</strain>
    </source>
</reference>
<dbReference type="InterPro" id="IPR005474">
    <property type="entry name" value="Transketolase_N"/>
</dbReference>
<feature type="binding site" evidence="17">
    <location>
        <position position="164"/>
    </location>
    <ligand>
        <name>Mg(2+)</name>
        <dbReference type="ChEBI" id="CHEBI:18420"/>
    </ligand>
</feature>
<feature type="binding site" evidence="15">
    <location>
        <position position="268"/>
    </location>
    <ligand>
        <name>substrate</name>
    </ligand>
</feature>
<evidence type="ECO:0000256" key="19">
    <source>
        <dbReference type="RuleBase" id="RU004996"/>
    </source>
</evidence>
<dbReference type="OrthoDB" id="8732661at2"/>
<keyword evidence="11 16" id="KW-0786">Thiamine pyrophosphate</keyword>
<evidence type="ECO:0000256" key="5">
    <source>
        <dbReference type="ARBA" id="ARBA00013152"/>
    </source>
</evidence>
<dbReference type="InterPro" id="IPR005475">
    <property type="entry name" value="Transketolase-like_Pyr-bd"/>
</dbReference>
<feature type="site" description="Important for catalytic activity" evidence="18">
    <location>
        <position position="268"/>
    </location>
</feature>
<comment type="cofactor">
    <cofactor evidence="1">
        <name>Ca(2+)</name>
        <dbReference type="ChEBI" id="CHEBI:29108"/>
    </cofactor>
</comment>
<dbReference type="Pfam" id="PF00456">
    <property type="entry name" value="Transketolase_N"/>
    <property type="match status" value="1"/>
</dbReference>
<keyword evidence="10 17" id="KW-0460">Magnesium</keyword>
<keyword evidence="9 19" id="KW-0106">Calcium</keyword>
<comment type="cofactor">
    <cofactor evidence="17">
        <name>Mg(2+)</name>
        <dbReference type="ChEBI" id="CHEBI:18420"/>
    </cofactor>
    <text evidence="17">Binds 1 Mg(2+) ion per subunit. Can also utilize other divalent metal cations, such as Ca(2+), Mn(2+) and Co(2+).</text>
</comment>
<dbReference type="InterPro" id="IPR049557">
    <property type="entry name" value="Transketolase_CS"/>
</dbReference>
<comment type="catalytic activity">
    <reaction evidence="12 19">
        <text>D-sedoheptulose 7-phosphate + D-glyceraldehyde 3-phosphate = aldehydo-D-ribose 5-phosphate + D-xylulose 5-phosphate</text>
        <dbReference type="Rhea" id="RHEA:10508"/>
        <dbReference type="ChEBI" id="CHEBI:57483"/>
        <dbReference type="ChEBI" id="CHEBI:57737"/>
        <dbReference type="ChEBI" id="CHEBI:58273"/>
        <dbReference type="ChEBI" id="CHEBI:59776"/>
        <dbReference type="EC" id="2.2.1.1"/>
    </reaction>
</comment>
<dbReference type="Proteomes" id="UP000199236">
    <property type="component" value="Unassembled WGS sequence"/>
</dbReference>
<accession>A0A1I4ZBY5</accession>
<evidence type="ECO:0000256" key="10">
    <source>
        <dbReference type="ARBA" id="ARBA00022842"/>
    </source>
</evidence>
<evidence type="ECO:0000256" key="8">
    <source>
        <dbReference type="ARBA" id="ARBA00022723"/>
    </source>
</evidence>
<evidence type="ECO:0000259" key="20">
    <source>
        <dbReference type="SMART" id="SM00861"/>
    </source>
</evidence>
<dbReference type="InterPro" id="IPR055152">
    <property type="entry name" value="Transketolase-like_C_2"/>
</dbReference>
<evidence type="ECO:0000256" key="3">
    <source>
        <dbReference type="ARBA" id="ARBA00007131"/>
    </source>
</evidence>
<name>A0A1I4ZBY5_9HYPH</name>
<comment type="function">
    <text evidence="19">Catalyzes the transfer of a two-carbon ketol group from a ketose donor to an aldose acceptor, via a covalent intermediate with the cofactor thiamine pyrophosphate.</text>
</comment>
<evidence type="ECO:0000256" key="12">
    <source>
        <dbReference type="ARBA" id="ARBA00049473"/>
    </source>
</evidence>
<feature type="binding site" evidence="15">
    <location>
        <position position="37"/>
    </location>
    <ligand>
        <name>substrate</name>
    </ligand>
</feature>
<dbReference type="RefSeq" id="WP_090067621.1">
    <property type="nucleotide sequence ID" value="NZ_FOVR01000001.1"/>
</dbReference>
<feature type="binding site" evidence="16">
    <location>
        <position position="268"/>
    </location>
    <ligand>
        <name>thiamine diphosphate</name>
        <dbReference type="ChEBI" id="CHEBI:58937"/>
    </ligand>
</feature>